<dbReference type="CDD" id="cd00038">
    <property type="entry name" value="CAP_ED"/>
    <property type="match status" value="1"/>
</dbReference>
<comment type="subcellular location">
    <subcellularLocation>
        <location evidence="1">Membrane</location>
        <topology evidence="1">Multi-pass membrane protein</topology>
    </subcellularLocation>
</comment>
<evidence type="ECO:0000313" key="8">
    <source>
        <dbReference type="EMBL" id="MDD2179036.1"/>
    </source>
</evidence>
<protein>
    <submittedName>
        <fullName evidence="8">SulP family inorganic anion transporter</fullName>
    </submittedName>
</protein>
<name>A0ABT5RZB4_9BURK</name>
<feature type="transmembrane region" description="Helical" evidence="5">
    <location>
        <begin position="314"/>
        <end position="330"/>
    </location>
</feature>
<feature type="transmembrane region" description="Helical" evidence="5">
    <location>
        <begin position="118"/>
        <end position="139"/>
    </location>
</feature>
<feature type="transmembrane region" description="Helical" evidence="5">
    <location>
        <begin position="375"/>
        <end position="397"/>
    </location>
</feature>
<sequence length="730" mass="76689">MPSIAPVAASLHRRAEPLAGAEVGGPSAPQPSGAAAAWSAAAVTVPHAVGLGLLAFAPLAGEHSLAALALWSAALPGLLLTLATPRAGVVYAPTTVVALLFAAVLATAHGAAPSLGLSARQVLAVSGATVALAFVFQWLLGVLRLASVARFLPISVTHGFAAGVGLSMVVGQVRNGFGAGADALWDARTAWHLLAALTVVALAWALRQRWPRMPGLLSAVAVVALAVALAGVWGVGLGSVFVPAVQPSVFAWPMLPDWTGIPWMALARQQGSALVVLAVLMALVNSLEILVFNQELELDHGLRGNANLALRRESLLGALCGLVGMIPASTSASRSRIVLAQAGASRDAPRWHAAIMLGVAVTGAWWLHWVPMACLAGGLVLAGLMQVPGLMWSLRYARRSRVTWAQSWLVALVFAVMGGVGALVAGLVVATFVLLHDSAATVLRHVRLDGELRSRRLRRAGSDSWLSPRMNQVAVFELQGVMSFGVAAHLAEQVRMLQLPRHRWVILDAGRVPAWDSTALAQLRALVRDLDQQGIAAAVAALDPMAAEHVGERVRAFADLDRALEWAEVGILSQRPIEQRPARLERDLLGEVGEGVPKAAAEALQALLVPQAVPPHGVVFHAGDTDHDLLVVKSGHITLVTQWPPDKGLRLATVGPGMAFGEMAFLNGAARSACAGSERGPAHLVRLSRAHFDAWARQYPEAALTVMNNLAQIGARRLGVTTRQLRAVLE</sequence>
<feature type="transmembrane region" description="Helical" evidence="5">
    <location>
        <begin position="190"/>
        <end position="207"/>
    </location>
</feature>
<feature type="transmembrane region" description="Helical" evidence="5">
    <location>
        <begin position="151"/>
        <end position="170"/>
    </location>
</feature>
<dbReference type="EMBL" id="JAPCKI010000009">
    <property type="protein sequence ID" value="MDD2179036.1"/>
    <property type="molecule type" value="Genomic_DNA"/>
</dbReference>
<comment type="caution">
    <text evidence="8">The sequence shown here is derived from an EMBL/GenBank/DDBJ whole genome shotgun (WGS) entry which is preliminary data.</text>
</comment>
<feature type="transmembrane region" description="Helical" evidence="5">
    <location>
        <begin position="65"/>
        <end position="83"/>
    </location>
</feature>
<dbReference type="InterPro" id="IPR011547">
    <property type="entry name" value="SLC26A/SulP_dom"/>
</dbReference>
<evidence type="ECO:0000256" key="3">
    <source>
        <dbReference type="ARBA" id="ARBA00022989"/>
    </source>
</evidence>
<dbReference type="PANTHER" id="PTHR43310:SF1">
    <property type="entry name" value="SULFATE TRANSPORTER YBAR-RELATED"/>
    <property type="match status" value="1"/>
</dbReference>
<dbReference type="Gene3D" id="2.60.120.10">
    <property type="entry name" value="Jelly Rolls"/>
    <property type="match status" value="1"/>
</dbReference>
<dbReference type="SUPFAM" id="SSF52091">
    <property type="entry name" value="SpoIIaa-like"/>
    <property type="match status" value="1"/>
</dbReference>
<keyword evidence="2 5" id="KW-0812">Transmembrane</keyword>
<keyword evidence="4 5" id="KW-0472">Membrane</keyword>
<evidence type="ECO:0000256" key="1">
    <source>
        <dbReference type="ARBA" id="ARBA00004141"/>
    </source>
</evidence>
<proteinExistence type="predicted"/>
<dbReference type="Proteomes" id="UP001148932">
    <property type="component" value="Unassembled WGS sequence"/>
</dbReference>
<feature type="transmembrane region" description="Helical" evidence="5">
    <location>
        <begin position="90"/>
        <end position="112"/>
    </location>
</feature>
<evidence type="ECO:0000256" key="5">
    <source>
        <dbReference type="SAM" id="Phobius"/>
    </source>
</evidence>
<dbReference type="Gene3D" id="3.30.750.24">
    <property type="entry name" value="STAS domain"/>
    <property type="match status" value="1"/>
</dbReference>
<feature type="transmembrane region" description="Helical" evidence="5">
    <location>
        <begin position="219"/>
        <end position="243"/>
    </location>
</feature>
<dbReference type="InterPro" id="IPR052706">
    <property type="entry name" value="Membrane-Transporter-like"/>
</dbReference>
<evidence type="ECO:0000259" key="6">
    <source>
        <dbReference type="PROSITE" id="PS50042"/>
    </source>
</evidence>
<feature type="transmembrane region" description="Helical" evidence="5">
    <location>
        <begin position="273"/>
        <end position="294"/>
    </location>
</feature>
<accession>A0ABT5RZB4</accession>
<feature type="domain" description="Cyclic nucleotide-binding" evidence="6">
    <location>
        <begin position="588"/>
        <end position="692"/>
    </location>
</feature>
<reference evidence="8" key="1">
    <citation type="submission" date="2022-10" db="EMBL/GenBank/DDBJ databases">
        <title>Description of microaerobic benzene degrading bacteria.</title>
        <authorList>
            <person name="Bedics A."/>
            <person name="Tancsics A."/>
            <person name="Banerjee S."/>
        </authorList>
    </citation>
    <scope>NUCLEOTIDE SEQUENCE</scope>
    <source>
        <strain evidence="8">D2M1</strain>
    </source>
</reference>
<evidence type="ECO:0000256" key="2">
    <source>
        <dbReference type="ARBA" id="ARBA00022692"/>
    </source>
</evidence>
<keyword evidence="3 5" id="KW-1133">Transmembrane helix</keyword>
<dbReference type="InterPro" id="IPR000595">
    <property type="entry name" value="cNMP-bd_dom"/>
</dbReference>
<evidence type="ECO:0000256" key="4">
    <source>
        <dbReference type="ARBA" id="ARBA00023136"/>
    </source>
</evidence>
<feature type="transmembrane region" description="Helical" evidence="5">
    <location>
        <begin position="409"/>
        <end position="435"/>
    </location>
</feature>
<dbReference type="InterPro" id="IPR014710">
    <property type="entry name" value="RmlC-like_jellyroll"/>
</dbReference>
<feature type="domain" description="STAS" evidence="7">
    <location>
        <begin position="473"/>
        <end position="544"/>
    </location>
</feature>
<evidence type="ECO:0000313" key="9">
    <source>
        <dbReference type="Proteomes" id="UP001148932"/>
    </source>
</evidence>
<organism evidence="8 9">
    <name type="scientific">Acidovorax benzenivorans</name>
    <dbReference type="NCBI Taxonomy" id="2987520"/>
    <lineage>
        <taxon>Bacteria</taxon>
        <taxon>Pseudomonadati</taxon>
        <taxon>Pseudomonadota</taxon>
        <taxon>Betaproteobacteria</taxon>
        <taxon>Burkholderiales</taxon>
        <taxon>Comamonadaceae</taxon>
        <taxon>Acidovorax</taxon>
    </lineage>
</organism>
<dbReference type="Pfam" id="PF00916">
    <property type="entry name" value="Sulfate_transp"/>
    <property type="match status" value="1"/>
</dbReference>
<dbReference type="InterPro" id="IPR036513">
    <property type="entry name" value="STAS_dom_sf"/>
</dbReference>
<dbReference type="PROSITE" id="PS50801">
    <property type="entry name" value="STAS"/>
    <property type="match status" value="1"/>
</dbReference>
<evidence type="ECO:0000259" key="7">
    <source>
        <dbReference type="PROSITE" id="PS50801"/>
    </source>
</evidence>
<dbReference type="InterPro" id="IPR018490">
    <property type="entry name" value="cNMP-bd_dom_sf"/>
</dbReference>
<dbReference type="Pfam" id="PF00027">
    <property type="entry name" value="cNMP_binding"/>
    <property type="match status" value="1"/>
</dbReference>
<dbReference type="SMART" id="SM00100">
    <property type="entry name" value="cNMP"/>
    <property type="match status" value="1"/>
</dbReference>
<gene>
    <name evidence="8" type="ORF">OIN59_16480</name>
</gene>
<dbReference type="SUPFAM" id="SSF51206">
    <property type="entry name" value="cAMP-binding domain-like"/>
    <property type="match status" value="1"/>
</dbReference>
<dbReference type="Pfam" id="PF01740">
    <property type="entry name" value="STAS"/>
    <property type="match status" value="1"/>
</dbReference>
<dbReference type="PANTHER" id="PTHR43310">
    <property type="entry name" value="SULFATE TRANSPORTER YBAR-RELATED"/>
    <property type="match status" value="1"/>
</dbReference>
<keyword evidence="9" id="KW-1185">Reference proteome</keyword>
<dbReference type="PROSITE" id="PS50042">
    <property type="entry name" value="CNMP_BINDING_3"/>
    <property type="match status" value="1"/>
</dbReference>
<dbReference type="CDD" id="cd07042">
    <property type="entry name" value="STAS_SulP_like_sulfate_transporter"/>
    <property type="match status" value="1"/>
</dbReference>
<dbReference type="InterPro" id="IPR002645">
    <property type="entry name" value="STAS_dom"/>
</dbReference>
<dbReference type="RefSeq" id="WP_274112154.1">
    <property type="nucleotide sequence ID" value="NZ_JAPCKI010000009.1"/>
</dbReference>